<gene>
    <name evidence="2" type="ORF">SCF082_LOCUS28857</name>
</gene>
<dbReference type="Proteomes" id="UP001642464">
    <property type="component" value="Unassembled WGS sequence"/>
</dbReference>
<proteinExistence type="predicted"/>
<organism evidence="2 3">
    <name type="scientific">Durusdinium trenchii</name>
    <dbReference type="NCBI Taxonomy" id="1381693"/>
    <lineage>
        <taxon>Eukaryota</taxon>
        <taxon>Sar</taxon>
        <taxon>Alveolata</taxon>
        <taxon>Dinophyceae</taxon>
        <taxon>Suessiales</taxon>
        <taxon>Symbiodiniaceae</taxon>
        <taxon>Durusdinium</taxon>
    </lineage>
</organism>
<evidence type="ECO:0000313" key="3">
    <source>
        <dbReference type="Proteomes" id="UP001642464"/>
    </source>
</evidence>
<accession>A0ABP0MNM1</accession>
<dbReference type="EMBL" id="CAXAMM010022936">
    <property type="protein sequence ID" value="CAK9052808.1"/>
    <property type="molecule type" value="Genomic_DNA"/>
</dbReference>
<sequence length="567" mass="61571">MKTLKGLPRAMARAGPRLRVAARGFSAGGDSGGSSSGKIFGGFALGALTASAGTYALVTQKVLPGVLPGSRDPAVQELPEVKLGAKAKVEPTTPAPVPEAKAAPAVQASALAKEEKPPEPVKPAEPTAEEIEEAKRKQELQQMLESQSAAIASMAQSSLKQVDQAHQSGHQRREEALVRLKHSLEVGDLTLMAEAEMQLAEGLCSGDQEVSVDDLLEISEDFRDAQEAKAKELERCQGKSRKELEERMVELTRMLANARLHSKARLEQALQSKLTQEELRSLKGLYASLKEAEKDFDQAAEVEFEELKQQLRRDQEEAIAVAVAEAETDAQQQWQAERAQLLDYAEEAKLEAQANRVEEVVAMRKGFDELEVLLKQDDAIMKKAYMYSRLSAAVISLEEALLHGGAKKELDTLKQAAQEAGDPFLCSLLDALPPPTVERLGLARPVPTESGLRSMLSELVSSWAAEALVPAKGLLGKLVGRAFRQLYILDGEELSMPEESEVARNLQLLGAARSVELREALPLLAKLQGSPKTAAAAALEEAQRLLHLRQTLWAVKARVRCLNSMLA</sequence>
<evidence type="ECO:0008006" key="4">
    <source>
        <dbReference type="Google" id="ProtNLM"/>
    </source>
</evidence>
<feature type="region of interest" description="Disordered" evidence="1">
    <location>
        <begin position="90"/>
        <end position="173"/>
    </location>
</feature>
<evidence type="ECO:0000256" key="1">
    <source>
        <dbReference type="SAM" id="MobiDB-lite"/>
    </source>
</evidence>
<comment type="caution">
    <text evidence="2">The sequence shown here is derived from an EMBL/GenBank/DDBJ whole genome shotgun (WGS) entry which is preliminary data.</text>
</comment>
<keyword evidence="3" id="KW-1185">Reference proteome</keyword>
<name>A0ABP0MNM1_9DINO</name>
<evidence type="ECO:0000313" key="2">
    <source>
        <dbReference type="EMBL" id="CAK9052808.1"/>
    </source>
</evidence>
<reference evidence="2 3" key="1">
    <citation type="submission" date="2024-02" db="EMBL/GenBank/DDBJ databases">
        <authorList>
            <person name="Chen Y."/>
            <person name="Shah S."/>
            <person name="Dougan E. K."/>
            <person name="Thang M."/>
            <person name="Chan C."/>
        </authorList>
    </citation>
    <scope>NUCLEOTIDE SEQUENCE [LARGE SCALE GENOMIC DNA]</scope>
</reference>
<feature type="compositionally biased region" description="Polar residues" evidence="1">
    <location>
        <begin position="159"/>
        <end position="168"/>
    </location>
</feature>
<protein>
    <recommendedName>
        <fullName evidence="4">Mitofilin</fullName>
    </recommendedName>
</protein>
<feature type="compositionally biased region" description="Low complexity" evidence="1">
    <location>
        <begin position="146"/>
        <end position="158"/>
    </location>
</feature>